<dbReference type="Gene3D" id="1.20.5.340">
    <property type="match status" value="1"/>
</dbReference>
<proteinExistence type="predicted"/>
<evidence type="ECO:0000313" key="3">
    <source>
        <dbReference type="Proteomes" id="UP001172778"/>
    </source>
</evidence>
<evidence type="ECO:0000256" key="1">
    <source>
        <dbReference type="SAM" id="Coils"/>
    </source>
</evidence>
<keyword evidence="1" id="KW-0175">Coiled coil</keyword>
<gene>
    <name evidence="2" type="ORF">PZA18_00995</name>
</gene>
<comment type="caution">
    <text evidence="2">The sequence shown here is derived from an EMBL/GenBank/DDBJ whole genome shotgun (WGS) entry which is preliminary data.</text>
</comment>
<reference evidence="2" key="1">
    <citation type="submission" date="2023-03" db="EMBL/GenBank/DDBJ databases">
        <title>Chitinimonas shenzhenensis gen. nov., sp. nov., a novel member of family Burkholderiaceae isolated from activated sludge collected in Shen Zhen, China.</title>
        <authorList>
            <person name="Wang X."/>
        </authorList>
    </citation>
    <scope>NUCLEOTIDE SEQUENCE</scope>
    <source>
        <strain evidence="2">DQS-5</strain>
    </source>
</reference>
<evidence type="ECO:0000313" key="2">
    <source>
        <dbReference type="EMBL" id="MDK2122620.1"/>
    </source>
</evidence>
<dbReference type="RefSeq" id="WP_284098903.1">
    <property type="nucleotide sequence ID" value="NZ_JARRAF010000001.1"/>
</dbReference>
<dbReference type="Proteomes" id="UP001172778">
    <property type="component" value="Unassembled WGS sequence"/>
</dbReference>
<feature type="coiled-coil region" evidence="1">
    <location>
        <begin position="5"/>
        <end position="46"/>
    </location>
</feature>
<dbReference type="EMBL" id="JARRAF010000001">
    <property type="protein sequence ID" value="MDK2122620.1"/>
    <property type="molecule type" value="Genomic_DNA"/>
</dbReference>
<keyword evidence="3" id="KW-1185">Reference proteome</keyword>
<name>A0ABT7DU32_9NEIS</name>
<protein>
    <submittedName>
        <fullName evidence="2">DUF904 domain-containing protein</fullName>
    </submittedName>
</protein>
<organism evidence="2 3">
    <name type="scientific">Parachitinimonas caeni</name>
    <dbReference type="NCBI Taxonomy" id="3031301"/>
    <lineage>
        <taxon>Bacteria</taxon>
        <taxon>Pseudomonadati</taxon>
        <taxon>Pseudomonadota</taxon>
        <taxon>Betaproteobacteria</taxon>
        <taxon>Neisseriales</taxon>
        <taxon>Chitinibacteraceae</taxon>
        <taxon>Parachitinimonas</taxon>
    </lineage>
</organism>
<sequence>MDAELSSLEDRINTLAMLCQQLRTENAQLKLEMASLQASNMKLHDKVDMAKTRVEALLARLPVEEHD</sequence>
<accession>A0ABT7DU32</accession>